<name>A0A067SY47_GALM3</name>
<dbReference type="OrthoDB" id="1915375at2759"/>
<evidence type="ECO:0000313" key="1">
    <source>
        <dbReference type="EMBL" id="KDR74937.1"/>
    </source>
</evidence>
<organism evidence="1 2">
    <name type="scientific">Galerina marginata (strain CBS 339.88)</name>
    <dbReference type="NCBI Taxonomy" id="685588"/>
    <lineage>
        <taxon>Eukaryota</taxon>
        <taxon>Fungi</taxon>
        <taxon>Dikarya</taxon>
        <taxon>Basidiomycota</taxon>
        <taxon>Agaricomycotina</taxon>
        <taxon>Agaricomycetes</taxon>
        <taxon>Agaricomycetidae</taxon>
        <taxon>Agaricales</taxon>
        <taxon>Agaricineae</taxon>
        <taxon>Strophariaceae</taxon>
        <taxon>Galerina</taxon>
    </lineage>
</organism>
<protein>
    <submittedName>
        <fullName evidence="1">Uncharacterized protein</fullName>
    </submittedName>
</protein>
<gene>
    <name evidence="1" type="ORF">GALMADRAFT_227279</name>
</gene>
<accession>A0A067SY47</accession>
<proteinExistence type="predicted"/>
<sequence>MEPSVYAERKQLFIQKRKAFKENPESAADLVAYANGDNDHNYTVLKGLIPHALIGKKRPGGQGNWEKSDTFFSDYLKTHPDQVFSETNVSLIIGNSASHDKRQYLAKWDPDGKDKTATAGMSYMHIMVIPKKRGKIPSILSEATLSIITQPLQFTTPWLWMILRL</sequence>
<dbReference type="Proteomes" id="UP000027222">
    <property type="component" value="Unassembled WGS sequence"/>
</dbReference>
<keyword evidence="2" id="KW-1185">Reference proteome</keyword>
<dbReference type="AlphaFoldDB" id="A0A067SY47"/>
<dbReference type="HOGENOM" id="CLU_1610856_0_0_1"/>
<reference evidence="2" key="1">
    <citation type="journal article" date="2014" name="Proc. Natl. Acad. Sci. U.S.A.">
        <title>Extensive sampling of basidiomycete genomes demonstrates inadequacy of the white-rot/brown-rot paradigm for wood decay fungi.</title>
        <authorList>
            <person name="Riley R."/>
            <person name="Salamov A.A."/>
            <person name="Brown D.W."/>
            <person name="Nagy L.G."/>
            <person name="Floudas D."/>
            <person name="Held B.W."/>
            <person name="Levasseur A."/>
            <person name="Lombard V."/>
            <person name="Morin E."/>
            <person name="Otillar R."/>
            <person name="Lindquist E.A."/>
            <person name="Sun H."/>
            <person name="LaButti K.M."/>
            <person name="Schmutz J."/>
            <person name="Jabbour D."/>
            <person name="Luo H."/>
            <person name="Baker S.E."/>
            <person name="Pisabarro A.G."/>
            <person name="Walton J.D."/>
            <person name="Blanchette R.A."/>
            <person name="Henrissat B."/>
            <person name="Martin F."/>
            <person name="Cullen D."/>
            <person name="Hibbett D.S."/>
            <person name="Grigoriev I.V."/>
        </authorList>
    </citation>
    <scope>NUCLEOTIDE SEQUENCE [LARGE SCALE GENOMIC DNA]</scope>
    <source>
        <strain evidence="2">CBS 339.88</strain>
    </source>
</reference>
<evidence type="ECO:0000313" key="2">
    <source>
        <dbReference type="Proteomes" id="UP000027222"/>
    </source>
</evidence>
<dbReference type="EMBL" id="KL142382">
    <property type="protein sequence ID" value="KDR74937.1"/>
    <property type="molecule type" value="Genomic_DNA"/>
</dbReference>